<dbReference type="OrthoDB" id="6357684at2759"/>
<dbReference type="Proteomes" id="UP000691718">
    <property type="component" value="Unassembled WGS sequence"/>
</dbReference>
<proteinExistence type="predicted"/>
<keyword evidence="3" id="KW-1185">Reference proteome</keyword>
<feature type="compositionally biased region" description="Basic and acidic residues" evidence="1">
    <location>
        <begin position="10"/>
        <end position="40"/>
    </location>
</feature>
<evidence type="ECO:0000256" key="1">
    <source>
        <dbReference type="SAM" id="MobiDB-lite"/>
    </source>
</evidence>
<organism evidence="2 3">
    <name type="scientific">Parnassius apollo</name>
    <name type="common">Apollo butterfly</name>
    <name type="synonym">Papilio apollo</name>
    <dbReference type="NCBI Taxonomy" id="110799"/>
    <lineage>
        <taxon>Eukaryota</taxon>
        <taxon>Metazoa</taxon>
        <taxon>Ecdysozoa</taxon>
        <taxon>Arthropoda</taxon>
        <taxon>Hexapoda</taxon>
        <taxon>Insecta</taxon>
        <taxon>Pterygota</taxon>
        <taxon>Neoptera</taxon>
        <taxon>Endopterygota</taxon>
        <taxon>Lepidoptera</taxon>
        <taxon>Glossata</taxon>
        <taxon>Ditrysia</taxon>
        <taxon>Papilionoidea</taxon>
        <taxon>Papilionidae</taxon>
        <taxon>Parnassiinae</taxon>
        <taxon>Parnassini</taxon>
        <taxon>Parnassius</taxon>
        <taxon>Parnassius</taxon>
    </lineage>
</organism>
<accession>A0A8S3WHZ7</accession>
<dbReference type="EMBL" id="CAJQZP010000444">
    <property type="protein sequence ID" value="CAG4962237.1"/>
    <property type="molecule type" value="Genomic_DNA"/>
</dbReference>
<comment type="caution">
    <text evidence="2">The sequence shown here is derived from an EMBL/GenBank/DDBJ whole genome shotgun (WGS) entry which is preliminary data.</text>
</comment>
<feature type="region of interest" description="Disordered" evidence="1">
    <location>
        <begin position="1"/>
        <end position="40"/>
    </location>
</feature>
<name>A0A8S3WHZ7_PARAO</name>
<protein>
    <submittedName>
        <fullName evidence="2">(apollo) hypothetical protein</fullName>
    </submittedName>
</protein>
<reference evidence="2" key="1">
    <citation type="submission" date="2021-04" db="EMBL/GenBank/DDBJ databases">
        <authorList>
            <person name="Tunstrom K."/>
        </authorList>
    </citation>
    <scope>NUCLEOTIDE SEQUENCE</scope>
</reference>
<sequence>MRGYNSLKNDLAKKHQEMDAETKNHAIKQEQENTPYKKSEKFVNEDLTDVATPVKETIKKDFRIQCSHGLLNQNLKPRYV</sequence>
<gene>
    <name evidence="2" type="ORF">PAPOLLO_LOCUS6750</name>
</gene>
<evidence type="ECO:0000313" key="3">
    <source>
        <dbReference type="Proteomes" id="UP000691718"/>
    </source>
</evidence>
<dbReference type="AlphaFoldDB" id="A0A8S3WHZ7"/>
<evidence type="ECO:0000313" key="2">
    <source>
        <dbReference type="EMBL" id="CAG4962237.1"/>
    </source>
</evidence>